<comment type="caution">
    <text evidence="1">The sequence shown here is derived from an EMBL/GenBank/DDBJ whole genome shotgun (WGS) entry which is preliminary data.</text>
</comment>
<gene>
    <name evidence="1" type="ORF">GCM10022224_046800</name>
</gene>
<dbReference type="Proteomes" id="UP001500902">
    <property type="component" value="Unassembled WGS sequence"/>
</dbReference>
<name>A0ABP7C4M8_9ACTN</name>
<sequence>MDPSIVPTLAAVISAIIGGAAGEAGKGAWTSLTTLVRRRFGDDDTVTAAIERAETRPVEETAQIIANYATDDPAFAEELRRWSAESARLVQSKHDVSNTISGDARITGPVLQTGDVFGSINLGNP</sequence>
<evidence type="ECO:0000313" key="1">
    <source>
        <dbReference type="EMBL" id="GAA3677279.1"/>
    </source>
</evidence>
<organism evidence="1 2">
    <name type="scientific">Nonomuraea antimicrobica</name>
    <dbReference type="NCBI Taxonomy" id="561173"/>
    <lineage>
        <taxon>Bacteria</taxon>
        <taxon>Bacillati</taxon>
        <taxon>Actinomycetota</taxon>
        <taxon>Actinomycetes</taxon>
        <taxon>Streptosporangiales</taxon>
        <taxon>Streptosporangiaceae</taxon>
        <taxon>Nonomuraea</taxon>
    </lineage>
</organism>
<dbReference type="EMBL" id="BAAAZP010000089">
    <property type="protein sequence ID" value="GAA3677279.1"/>
    <property type="molecule type" value="Genomic_DNA"/>
</dbReference>
<proteinExistence type="predicted"/>
<accession>A0ABP7C4M8</accession>
<protein>
    <submittedName>
        <fullName evidence="1">Uncharacterized protein</fullName>
    </submittedName>
</protein>
<keyword evidence="2" id="KW-1185">Reference proteome</keyword>
<evidence type="ECO:0000313" key="2">
    <source>
        <dbReference type="Proteomes" id="UP001500902"/>
    </source>
</evidence>
<reference evidence="2" key="1">
    <citation type="journal article" date="2019" name="Int. J. Syst. Evol. Microbiol.">
        <title>The Global Catalogue of Microorganisms (GCM) 10K type strain sequencing project: providing services to taxonomists for standard genome sequencing and annotation.</title>
        <authorList>
            <consortium name="The Broad Institute Genomics Platform"/>
            <consortium name="The Broad Institute Genome Sequencing Center for Infectious Disease"/>
            <person name="Wu L."/>
            <person name="Ma J."/>
        </authorList>
    </citation>
    <scope>NUCLEOTIDE SEQUENCE [LARGE SCALE GENOMIC DNA]</scope>
    <source>
        <strain evidence="2">JCM 16904</strain>
    </source>
</reference>